<evidence type="ECO:0000259" key="4">
    <source>
        <dbReference type="PROSITE" id="PS50102"/>
    </source>
</evidence>
<evidence type="ECO:0000256" key="3">
    <source>
        <dbReference type="SAM" id="MobiDB-lite"/>
    </source>
</evidence>
<name>A0A9Q0M479_BLOTA</name>
<dbReference type="InterPro" id="IPR012677">
    <property type="entry name" value="Nucleotide-bd_a/b_plait_sf"/>
</dbReference>
<keyword evidence="1 2" id="KW-0694">RNA-binding</keyword>
<evidence type="ECO:0000256" key="2">
    <source>
        <dbReference type="PROSITE-ProRule" id="PRU00176"/>
    </source>
</evidence>
<dbReference type="EMBL" id="JAPWDV010000003">
    <property type="protein sequence ID" value="KAJ6217130.1"/>
    <property type="molecule type" value="Genomic_DNA"/>
</dbReference>
<dbReference type="GO" id="GO:0005634">
    <property type="term" value="C:nucleus"/>
    <property type="evidence" value="ECO:0007669"/>
    <property type="project" value="TreeGrafter"/>
</dbReference>
<dbReference type="Pfam" id="PF00076">
    <property type="entry name" value="RRM_1"/>
    <property type="match status" value="1"/>
</dbReference>
<dbReference type="CDD" id="cd12257">
    <property type="entry name" value="RRM1_RBM26_like"/>
    <property type="match status" value="1"/>
</dbReference>
<dbReference type="Proteomes" id="UP001142055">
    <property type="component" value="Chromosome 3"/>
</dbReference>
<dbReference type="GO" id="GO:0003723">
    <property type="term" value="F:RNA binding"/>
    <property type="evidence" value="ECO:0007669"/>
    <property type="project" value="UniProtKB-UniRule"/>
</dbReference>
<dbReference type="AlphaFoldDB" id="A0A9Q0M479"/>
<dbReference type="InterPro" id="IPR035979">
    <property type="entry name" value="RBD_domain_sf"/>
</dbReference>
<protein>
    <recommendedName>
        <fullName evidence="4">RRM domain-containing protein</fullName>
    </recommendedName>
</protein>
<evidence type="ECO:0000313" key="5">
    <source>
        <dbReference type="EMBL" id="KAJ6217130.1"/>
    </source>
</evidence>
<feature type="domain" description="RRM" evidence="4">
    <location>
        <begin position="71"/>
        <end position="145"/>
    </location>
</feature>
<feature type="compositionally biased region" description="Acidic residues" evidence="3">
    <location>
        <begin position="353"/>
        <end position="362"/>
    </location>
</feature>
<sequence>MEGQQIDEESTAVVPSILPRLKRKAKTRVPWHLNEYETQRSNNIDVLALSASSSSSKTDDQVQRPNFQNQTELFISSIPKRLNTTSSLEKHFSKFGNIISIITCYENDSKSALIRFAQPSEATAAFRSTEPVLNNRFIKVLWAHKVNARSNRGNERDTKKEGSNDTEIVDKRNSNNNSNFSCGLVLPDKENRSKFKDKRHYPVSKKTDPKLLRNLSEKYTFLQESVLNQKLLLKKLEVAKTAKEKHSIKKLLRAINEDQRKNKAKETFWLRNPNQNYSWISMDRREENHYDESINDISIVENDCSAVKYDELNEQLNKNNGTTPHSSSSLRVIDEMQTTSIDHNSKFDRLAEMEEDFDSDDE</sequence>
<organism evidence="5 6">
    <name type="scientific">Blomia tropicalis</name>
    <name type="common">Mite</name>
    <dbReference type="NCBI Taxonomy" id="40697"/>
    <lineage>
        <taxon>Eukaryota</taxon>
        <taxon>Metazoa</taxon>
        <taxon>Ecdysozoa</taxon>
        <taxon>Arthropoda</taxon>
        <taxon>Chelicerata</taxon>
        <taxon>Arachnida</taxon>
        <taxon>Acari</taxon>
        <taxon>Acariformes</taxon>
        <taxon>Sarcoptiformes</taxon>
        <taxon>Astigmata</taxon>
        <taxon>Glycyphagoidea</taxon>
        <taxon>Echimyopodidae</taxon>
        <taxon>Blomia</taxon>
    </lineage>
</organism>
<feature type="compositionally biased region" description="Basic and acidic residues" evidence="3">
    <location>
        <begin position="152"/>
        <end position="173"/>
    </location>
</feature>
<comment type="caution">
    <text evidence="5">The sequence shown here is derived from an EMBL/GenBank/DDBJ whole genome shotgun (WGS) entry which is preliminary data.</text>
</comment>
<dbReference type="SMART" id="SM00360">
    <property type="entry name" value="RRM"/>
    <property type="match status" value="1"/>
</dbReference>
<feature type="region of interest" description="Disordered" evidence="3">
    <location>
        <begin position="149"/>
        <end position="182"/>
    </location>
</feature>
<proteinExistence type="predicted"/>
<feature type="region of interest" description="Disordered" evidence="3">
    <location>
        <begin position="343"/>
        <end position="362"/>
    </location>
</feature>
<dbReference type="InterPro" id="IPR045137">
    <property type="entry name" value="RBM26/27"/>
</dbReference>
<dbReference type="InterPro" id="IPR000504">
    <property type="entry name" value="RRM_dom"/>
</dbReference>
<keyword evidence="6" id="KW-1185">Reference proteome</keyword>
<dbReference type="Gene3D" id="3.30.70.330">
    <property type="match status" value="1"/>
</dbReference>
<dbReference type="SUPFAM" id="SSF54928">
    <property type="entry name" value="RNA-binding domain, RBD"/>
    <property type="match status" value="1"/>
</dbReference>
<accession>A0A9Q0M479</accession>
<dbReference type="PANTHER" id="PTHR14398">
    <property type="entry name" value="RNA RECOGNITION RRM/RNP DOMAIN"/>
    <property type="match status" value="1"/>
</dbReference>
<evidence type="ECO:0000313" key="6">
    <source>
        <dbReference type="Proteomes" id="UP001142055"/>
    </source>
</evidence>
<dbReference type="PROSITE" id="PS50102">
    <property type="entry name" value="RRM"/>
    <property type="match status" value="1"/>
</dbReference>
<feature type="compositionally biased region" description="Basic and acidic residues" evidence="3">
    <location>
        <begin position="343"/>
        <end position="352"/>
    </location>
</feature>
<evidence type="ECO:0000256" key="1">
    <source>
        <dbReference type="ARBA" id="ARBA00022884"/>
    </source>
</evidence>
<gene>
    <name evidence="5" type="ORF">RDWZM_008287</name>
</gene>
<reference evidence="5" key="1">
    <citation type="submission" date="2022-12" db="EMBL/GenBank/DDBJ databases">
        <title>Genome assemblies of Blomia tropicalis.</title>
        <authorList>
            <person name="Cui Y."/>
        </authorList>
    </citation>
    <scope>NUCLEOTIDE SEQUENCE</scope>
    <source>
        <tissue evidence="5">Adult mites</tissue>
    </source>
</reference>
<dbReference type="PANTHER" id="PTHR14398:SF0">
    <property type="entry name" value="ZINC FINGER PROTEIN SWM"/>
    <property type="match status" value="1"/>
</dbReference>